<accession>A0A0R3TKH3</accession>
<organism evidence="3">
    <name type="scientific">Rodentolepis nana</name>
    <name type="common">Dwarf tapeworm</name>
    <name type="synonym">Hymenolepis nana</name>
    <dbReference type="NCBI Taxonomy" id="102285"/>
    <lineage>
        <taxon>Eukaryota</taxon>
        <taxon>Metazoa</taxon>
        <taxon>Spiralia</taxon>
        <taxon>Lophotrochozoa</taxon>
        <taxon>Platyhelminthes</taxon>
        <taxon>Cestoda</taxon>
        <taxon>Eucestoda</taxon>
        <taxon>Cyclophyllidea</taxon>
        <taxon>Hymenolepididae</taxon>
        <taxon>Rodentolepis</taxon>
    </lineage>
</organism>
<evidence type="ECO:0000313" key="3">
    <source>
        <dbReference type="WBParaSite" id="HNAJ_0000767001-mRNA-1"/>
    </source>
</evidence>
<reference evidence="3" key="1">
    <citation type="submission" date="2017-02" db="UniProtKB">
        <authorList>
            <consortium name="WormBaseParasite"/>
        </authorList>
    </citation>
    <scope>IDENTIFICATION</scope>
</reference>
<evidence type="ECO:0000313" key="2">
    <source>
        <dbReference type="Proteomes" id="UP000278807"/>
    </source>
</evidence>
<keyword evidence="2" id="KW-1185">Reference proteome</keyword>
<dbReference type="WBParaSite" id="HNAJ_0000767001-mRNA-1">
    <property type="protein sequence ID" value="HNAJ_0000767001-mRNA-1"/>
    <property type="gene ID" value="HNAJ_0000767001"/>
</dbReference>
<gene>
    <name evidence="1" type="ORF">HNAJ_LOCUS7666</name>
</gene>
<reference evidence="1 2" key="2">
    <citation type="submission" date="2018-11" db="EMBL/GenBank/DDBJ databases">
        <authorList>
            <consortium name="Pathogen Informatics"/>
        </authorList>
    </citation>
    <scope>NUCLEOTIDE SEQUENCE [LARGE SCALE GENOMIC DNA]</scope>
</reference>
<sequence length="85" mass="9907">MVLLTQHISWDRIAAHSDVNNDEGGKVWKIKRFSTTGIPGVTGYQRRSCLTTKPNRIWPQASLKSIKMPKRMLRIFRKMRHYLPG</sequence>
<dbReference type="EMBL" id="UZAE01012099">
    <property type="protein sequence ID" value="VDO03526.1"/>
    <property type="molecule type" value="Genomic_DNA"/>
</dbReference>
<proteinExistence type="predicted"/>
<protein>
    <submittedName>
        <fullName evidence="3">N-acetylmuramoyl-L-alanine amidase</fullName>
    </submittedName>
</protein>
<evidence type="ECO:0000313" key="1">
    <source>
        <dbReference type="EMBL" id="VDO03526.1"/>
    </source>
</evidence>
<dbReference type="AlphaFoldDB" id="A0A0R3TKH3"/>
<name>A0A0R3TKH3_RODNA</name>
<dbReference type="Proteomes" id="UP000278807">
    <property type="component" value="Unassembled WGS sequence"/>
</dbReference>